<evidence type="ECO:0000313" key="2">
    <source>
        <dbReference type="Proteomes" id="UP000306509"/>
    </source>
</evidence>
<dbReference type="SUPFAM" id="SSF110849">
    <property type="entry name" value="ParB/Sulfiredoxin"/>
    <property type="match status" value="1"/>
</dbReference>
<reference evidence="1 2" key="1">
    <citation type="journal article" date="2019" name="Anaerobe">
        <title>Detection of Robinsoniella peoriensis in multiple bone samples of a trauma patient.</title>
        <authorList>
            <person name="Schrottner P."/>
            <person name="Hartwich K."/>
            <person name="Bunk B."/>
            <person name="Schober I."/>
            <person name="Helbig S."/>
            <person name="Rudolph W.W."/>
            <person name="Gunzer F."/>
        </authorList>
    </citation>
    <scope>NUCLEOTIDE SEQUENCE [LARGE SCALE GENOMIC DNA]</scope>
    <source>
        <strain evidence="1 2">DSM 106044</strain>
    </source>
</reference>
<dbReference type="STRING" id="180332.GCA_000797495_02153"/>
<accession>A0A4U8QNG5</accession>
<evidence type="ECO:0008006" key="3">
    <source>
        <dbReference type="Google" id="ProtNLM"/>
    </source>
</evidence>
<protein>
    <recommendedName>
        <fullName evidence="3">ParB/RepB/Spo0J family partition protein</fullName>
    </recommendedName>
</protein>
<keyword evidence="2" id="KW-1185">Reference proteome</keyword>
<dbReference type="AlphaFoldDB" id="A0A4U8QNG5"/>
<dbReference type="EMBL" id="QGQD01000021">
    <property type="protein sequence ID" value="TLD02216.1"/>
    <property type="molecule type" value="Genomic_DNA"/>
</dbReference>
<name>A0A4U8QNG5_9FIRM</name>
<dbReference type="InterPro" id="IPR036086">
    <property type="entry name" value="ParB/Sulfiredoxin_sf"/>
</dbReference>
<proteinExistence type="predicted"/>
<comment type="caution">
    <text evidence="1">The sequence shown here is derived from an EMBL/GenBank/DDBJ whole genome shotgun (WGS) entry which is preliminary data.</text>
</comment>
<dbReference type="Proteomes" id="UP000306509">
    <property type="component" value="Unassembled WGS sequence"/>
</dbReference>
<organism evidence="1 2">
    <name type="scientific">Robinsoniella peoriensis</name>
    <dbReference type="NCBI Taxonomy" id="180332"/>
    <lineage>
        <taxon>Bacteria</taxon>
        <taxon>Bacillati</taxon>
        <taxon>Bacillota</taxon>
        <taxon>Clostridia</taxon>
        <taxon>Lachnospirales</taxon>
        <taxon>Lachnospiraceae</taxon>
        <taxon>Robinsoniella</taxon>
    </lineage>
</organism>
<gene>
    <name evidence="1" type="ORF">DSM106044_00886</name>
</gene>
<evidence type="ECO:0000313" key="1">
    <source>
        <dbReference type="EMBL" id="TLD02216.1"/>
    </source>
</evidence>
<dbReference type="SUPFAM" id="SSF109709">
    <property type="entry name" value="KorB DNA-binding domain-like"/>
    <property type="match status" value="1"/>
</dbReference>
<sequence>MAAKGKKTGFSSTDFMKALAGTAKEDMQKAEQMQEDTKYKQLVESTGKILEYISWELMDDAPADWNRYPRLKDSDRATYAQLMMSVEQHGTLNALILWQRENGRYMLLAGHNRRDSNKDLYEKYKDQPEEEKKRFLYLPSIVYQENELTDEKARDIIEDTNYLQRPENTKMTVDMVKRRIQRAKELKNKAGETIEELSKSMGIQKSAVYEWKTIGEKLIPQFQEMYFDKKIQRKAALKLALFDEMMQEWIYEKYNNRLTDNKIMSLKKSMRKKEDIAEALDDPIIMRRINITVPAGREEEIKRVLSEYLKNNPNPVT</sequence>